<feature type="compositionally biased region" description="Basic and acidic residues" evidence="1">
    <location>
        <begin position="913"/>
        <end position="945"/>
    </location>
</feature>
<feature type="region of interest" description="Disordered" evidence="1">
    <location>
        <begin position="750"/>
        <end position="771"/>
    </location>
</feature>
<sequence>MVRTRTEKRRLQKEQQAAEAAAAAAGIPTGSGEMIVLSKSDLQALIDSSVQRGIKEEMAALAPSLSQAPSPVDSRVDSPPEDEEQAPSVSASSSYCYVKVDFGAVPQMQNKQHIKEWEQKWQNFCNDQLPRERFVSDESWRNKMKVCFDKLENSEVNRDIQRLLDRGVLAENIPRALRKEYGLLTFKVESKIALRIQFFPYHCDKVDKDGLPVVCSGLVFSYYTIHKRLDELLRDASKEKYHIDEDGLSPTRHLIGGDLEDSIVSRRPCEFRYEEASGGEMVCAEEVEASPLLEGVDGEPVYPLLREAFKSSVPVSLLSVRGCRMQKVDPPFWVEFPDRKDCVYLTIVSDSSSFVSSGIDEAARERMPDKAKLSVSWAQQCTEHMSPTELNLWHGRFGHATGRRLYACFREKGMAHRVTVEECRKGIDCRECREVNAEMRRIPARQGGGVPERLGSYWTQDLLFLSGGMPASLLTERKGRLMDGQILGCKAQAVRHLCSVVHRFEPRCGKMEVVQTDNGKEFSGDKKGQYDHFCQEERIFHRRGADYTPQYQSQGERANRTVKRLLQKVRRQTGLPPYTEKWLFQGVVQELNNCVSTVTSKSPVYAFFGEKRAAEIPSITVGDRVCVYDARPRKKDEEPVHGVEGFFGGIENSNVVKVIIRKNNGWKPIRVPPSSVSLVAWRSMDRKLFDSSLSSPGESKGEGGQGGNINDSFSSYSSSPSLSGVSLGLGGEGRGSDEVDDGAFSDVDVEEVPCSSGSSSSSARALPRSEDELQGGTLERLLLYSTSEFHRFVTLAHNVPVPIPQGPVVSRYTHPSMPAKSRYECSVMGLVVHSNRAVTVFVDEQGDMSMGRLQDPKRSTLQLLSNNDVLATLTKRERVGQNPAMSFSEYDMKRRVVGGLTYFSIWPVDGKERDDPTKTVTEKEEDHSSELREGKKTGAGGKEERSESDEESEDERPVRRSFKKNRAGGIAFKEEWLAEWRACQDGTREGLFFRYGVSEYTRERVVEMGGETSAYVDARIEKEGRA</sequence>
<name>A0A0G4IBP7_9ALVE</name>
<dbReference type="PROSITE" id="PS50994">
    <property type="entry name" value="INTEGRASE"/>
    <property type="match status" value="1"/>
</dbReference>
<protein>
    <recommendedName>
        <fullName evidence="2">Integrase catalytic domain-containing protein</fullName>
    </recommendedName>
</protein>
<dbReference type="SUPFAM" id="SSF53098">
    <property type="entry name" value="Ribonuclease H-like"/>
    <property type="match status" value="1"/>
</dbReference>
<feature type="region of interest" description="Disordered" evidence="1">
    <location>
        <begin position="913"/>
        <end position="964"/>
    </location>
</feature>
<gene>
    <name evidence="3" type="ORF">Cvel_12834</name>
</gene>
<evidence type="ECO:0000259" key="2">
    <source>
        <dbReference type="PROSITE" id="PS50994"/>
    </source>
</evidence>
<dbReference type="Gene3D" id="3.30.420.10">
    <property type="entry name" value="Ribonuclease H-like superfamily/Ribonuclease H"/>
    <property type="match status" value="1"/>
</dbReference>
<dbReference type="InterPro" id="IPR001584">
    <property type="entry name" value="Integrase_cat-core"/>
</dbReference>
<dbReference type="InterPro" id="IPR036397">
    <property type="entry name" value="RNaseH_sf"/>
</dbReference>
<dbReference type="InterPro" id="IPR012337">
    <property type="entry name" value="RNaseH-like_sf"/>
</dbReference>
<feature type="region of interest" description="Disordered" evidence="1">
    <location>
        <begin position="60"/>
        <end position="90"/>
    </location>
</feature>
<dbReference type="VEuPathDB" id="CryptoDB:Cvel_12834"/>
<dbReference type="AlphaFoldDB" id="A0A0G4IBP7"/>
<dbReference type="GO" id="GO:0015074">
    <property type="term" value="P:DNA integration"/>
    <property type="evidence" value="ECO:0007669"/>
    <property type="project" value="InterPro"/>
</dbReference>
<evidence type="ECO:0000313" key="3">
    <source>
        <dbReference type="EMBL" id="CEM54508.1"/>
    </source>
</evidence>
<reference evidence="3" key="1">
    <citation type="submission" date="2014-11" db="EMBL/GenBank/DDBJ databases">
        <authorList>
            <person name="Otto D Thomas"/>
            <person name="Naeem Raeece"/>
        </authorList>
    </citation>
    <scope>NUCLEOTIDE SEQUENCE</scope>
</reference>
<evidence type="ECO:0000256" key="1">
    <source>
        <dbReference type="SAM" id="MobiDB-lite"/>
    </source>
</evidence>
<feature type="compositionally biased region" description="Low complexity" evidence="1">
    <location>
        <begin position="60"/>
        <end position="73"/>
    </location>
</feature>
<feature type="domain" description="Integrase catalytic" evidence="2">
    <location>
        <begin position="447"/>
        <end position="611"/>
    </location>
</feature>
<organism evidence="3">
    <name type="scientific">Chromera velia CCMP2878</name>
    <dbReference type="NCBI Taxonomy" id="1169474"/>
    <lineage>
        <taxon>Eukaryota</taxon>
        <taxon>Sar</taxon>
        <taxon>Alveolata</taxon>
        <taxon>Colpodellida</taxon>
        <taxon>Chromeraceae</taxon>
        <taxon>Chromera</taxon>
    </lineage>
</organism>
<feature type="region of interest" description="Disordered" evidence="1">
    <location>
        <begin position="691"/>
        <end position="717"/>
    </location>
</feature>
<dbReference type="GO" id="GO:0003676">
    <property type="term" value="F:nucleic acid binding"/>
    <property type="evidence" value="ECO:0007669"/>
    <property type="project" value="InterPro"/>
</dbReference>
<proteinExistence type="predicted"/>
<dbReference type="EMBL" id="CDMZ01005794">
    <property type="protein sequence ID" value="CEM54508.1"/>
    <property type="molecule type" value="Genomic_DNA"/>
</dbReference>
<accession>A0A0G4IBP7</accession>